<accession>R0LQ55</accession>
<reference evidence="2" key="1">
    <citation type="journal article" date="2013" name="Nat. Genet.">
        <title>The duck genome and transcriptome provide insight into an avian influenza virus reservoir species.</title>
        <authorList>
            <person name="Huang Y."/>
            <person name="Li Y."/>
            <person name="Burt D.W."/>
            <person name="Chen H."/>
            <person name="Zhang Y."/>
            <person name="Qian W."/>
            <person name="Kim H."/>
            <person name="Gan S."/>
            <person name="Zhao Y."/>
            <person name="Li J."/>
            <person name="Yi K."/>
            <person name="Feng H."/>
            <person name="Zhu P."/>
            <person name="Li B."/>
            <person name="Liu Q."/>
            <person name="Fairley S."/>
            <person name="Magor K.E."/>
            <person name="Du Z."/>
            <person name="Hu X."/>
            <person name="Goodman L."/>
            <person name="Tafer H."/>
            <person name="Vignal A."/>
            <person name="Lee T."/>
            <person name="Kim K.W."/>
            <person name="Sheng Z."/>
            <person name="An Y."/>
            <person name="Searle S."/>
            <person name="Herrero J."/>
            <person name="Groenen M.A."/>
            <person name="Crooijmans R.P."/>
            <person name="Faraut T."/>
            <person name="Cai Q."/>
            <person name="Webster R.G."/>
            <person name="Aldridge J.R."/>
            <person name="Warren W.C."/>
            <person name="Bartschat S."/>
            <person name="Kehr S."/>
            <person name="Marz M."/>
            <person name="Stadler P.F."/>
            <person name="Smith J."/>
            <person name="Kraus R.H."/>
            <person name="Zhao Y."/>
            <person name="Ren L."/>
            <person name="Fei J."/>
            <person name="Morisson M."/>
            <person name="Kaiser P."/>
            <person name="Griffin D.K."/>
            <person name="Rao M."/>
            <person name="Pitel F."/>
            <person name="Wang J."/>
            <person name="Li N."/>
        </authorList>
    </citation>
    <scope>NUCLEOTIDE SEQUENCE [LARGE SCALE GENOMIC DNA]</scope>
</reference>
<dbReference type="AlphaFoldDB" id="R0LQ55"/>
<dbReference type="Proteomes" id="UP000296049">
    <property type="component" value="Unassembled WGS sequence"/>
</dbReference>
<gene>
    <name evidence="1" type="ORF">Anapl_13291</name>
</gene>
<name>R0LQ55_ANAPL</name>
<sequence length="140" mass="16332">MRQSQLQSRAKETSWPCDFHAGILLQNRAKTLASHALEDQIRDQTLITWYPSDCWKAAFVFFSSIQEDIPGRRQSTRKLFPPKMTAFTFNDASAVGPNNVRLKCQMHKLQKLLKKSFLNKRLKVPRRRKPTQTEQDTNIK</sequence>
<protein>
    <submittedName>
        <fullName evidence="1">Uncharacterized protein</fullName>
    </submittedName>
</protein>
<organism evidence="1 2">
    <name type="scientific">Anas platyrhynchos</name>
    <name type="common">Mallard</name>
    <name type="synonym">Anas boschas</name>
    <dbReference type="NCBI Taxonomy" id="8839"/>
    <lineage>
        <taxon>Eukaryota</taxon>
        <taxon>Metazoa</taxon>
        <taxon>Chordata</taxon>
        <taxon>Craniata</taxon>
        <taxon>Vertebrata</taxon>
        <taxon>Euteleostomi</taxon>
        <taxon>Archelosauria</taxon>
        <taxon>Archosauria</taxon>
        <taxon>Dinosauria</taxon>
        <taxon>Saurischia</taxon>
        <taxon>Theropoda</taxon>
        <taxon>Coelurosauria</taxon>
        <taxon>Aves</taxon>
        <taxon>Neognathae</taxon>
        <taxon>Galloanserae</taxon>
        <taxon>Anseriformes</taxon>
        <taxon>Anatidae</taxon>
        <taxon>Anatinae</taxon>
        <taxon>Anas</taxon>
    </lineage>
</organism>
<evidence type="ECO:0000313" key="1">
    <source>
        <dbReference type="EMBL" id="EOB02553.1"/>
    </source>
</evidence>
<proteinExistence type="predicted"/>
<dbReference type="EMBL" id="KB742951">
    <property type="protein sequence ID" value="EOB02553.1"/>
    <property type="molecule type" value="Genomic_DNA"/>
</dbReference>
<keyword evidence="2" id="KW-1185">Reference proteome</keyword>
<evidence type="ECO:0000313" key="2">
    <source>
        <dbReference type="Proteomes" id="UP000296049"/>
    </source>
</evidence>